<comment type="caution">
    <text evidence="1">The sequence shown here is derived from an EMBL/GenBank/DDBJ whole genome shotgun (WGS) entry which is preliminary data.</text>
</comment>
<sequence length="72" mass="8036">MTDDICSQRWADLPPPETSWLHIPFQVTGVLITRRRSSQINGTLVPTEAGCGHPKALLSDHLWSIGGRRSDR</sequence>
<dbReference type="EMBL" id="RRNI01000006">
    <property type="protein sequence ID" value="TJH23111.1"/>
    <property type="molecule type" value="Genomic_DNA"/>
</dbReference>
<protein>
    <submittedName>
        <fullName evidence="1">Uncharacterized protein</fullName>
    </submittedName>
</protein>
<evidence type="ECO:0000313" key="1">
    <source>
        <dbReference type="EMBL" id="TJH23111.1"/>
    </source>
</evidence>
<evidence type="ECO:0000313" key="2">
    <source>
        <dbReference type="Proteomes" id="UP000306700"/>
    </source>
</evidence>
<name>A0AAQ2IA24_ECOLX</name>
<proteinExistence type="predicted"/>
<organism evidence="1 2">
    <name type="scientific">Escherichia coli</name>
    <dbReference type="NCBI Taxonomy" id="562"/>
    <lineage>
        <taxon>Bacteria</taxon>
        <taxon>Pseudomonadati</taxon>
        <taxon>Pseudomonadota</taxon>
        <taxon>Gammaproteobacteria</taxon>
        <taxon>Enterobacterales</taxon>
        <taxon>Enterobacteriaceae</taxon>
        <taxon>Escherichia</taxon>
    </lineage>
</organism>
<reference evidence="1 2" key="1">
    <citation type="submission" date="2018-12" db="EMBL/GenBank/DDBJ databases">
        <title>Food and Water Safety Consortium.</title>
        <authorList>
            <person name="Tyson S."/>
            <person name="Peterson C.-L."/>
            <person name="Olson A."/>
            <person name="Tyler S."/>
            <person name="Cabral J."/>
            <person name="Lynch T."/>
            <person name="Knox N."/>
            <person name="Van Domselaar G."/>
            <person name="Graham M."/>
        </authorList>
    </citation>
    <scope>NUCLEOTIDE SEQUENCE [LARGE SCALE GENOMIC DNA]</scope>
    <source>
        <strain evidence="1 2">FWSEC0384</strain>
    </source>
</reference>
<dbReference type="Proteomes" id="UP000306700">
    <property type="component" value="Unassembled WGS sequence"/>
</dbReference>
<dbReference type="AlphaFoldDB" id="A0AAQ2IA24"/>
<accession>A0AAQ2IA24</accession>
<gene>
    <name evidence="1" type="ORF">C9160_07330</name>
</gene>